<proteinExistence type="inferred from homology"/>
<evidence type="ECO:0000256" key="2">
    <source>
        <dbReference type="ARBA" id="ARBA00023015"/>
    </source>
</evidence>
<dbReference type="RefSeq" id="WP_310369643.1">
    <property type="nucleotide sequence ID" value="NZ_JAVDXT010000001.1"/>
</dbReference>
<sequence>MDQIQAMRTFARVVESGSFTRAADSLAVPKGTVTKHIQALEALVHTKLLNRTTRRVTVTLDGAAYYERTSSLLADLDHLGSSMVDAQATPRGRLRIHVGSATASLVIIPALPAFYELYPDIQIDIGVSDHMVDLMADNVDCMIHVGEIADQSLVARRIANLPFVTVASPAYLERHGTPLHPLDLGAKGHSMVNQFSGRTRRMDAHEFSKDGKRVDVAAPYKVAVNESHALTTAVLAGLGISQMIGFIAHPFLEYGQLVEVLPDWTREPLSVYAVYPPNRHLSAKVRVFVDWAAQLCGKHPQRKLRSDRRSSS</sequence>
<dbReference type="SUPFAM" id="SSF46785">
    <property type="entry name" value="Winged helix' DNA-binding domain"/>
    <property type="match status" value="1"/>
</dbReference>
<dbReference type="Proteomes" id="UP001180487">
    <property type="component" value="Unassembled WGS sequence"/>
</dbReference>
<reference evidence="6 7" key="1">
    <citation type="submission" date="2023-07" db="EMBL/GenBank/DDBJ databases">
        <title>Sorghum-associated microbial communities from plants grown in Nebraska, USA.</title>
        <authorList>
            <person name="Schachtman D."/>
        </authorList>
    </citation>
    <scope>NUCLEOTIDE SEQUENCE [LARGE SCALE GENOMIC DNA]</scope>
    <source>
        <strain evidence="6 7">BE313</strain>
    </source>
</reference>
<dbReference type="PROSITE" id="PS50931">
    <property type="entry name" value="HTH_LYSR"/>
    <property type="match status" value="1"/>
</dbReference>
<evidence type="ECO:0000256" key="4">
    <source>
        <dbReference type="ARBA" id="ARBA00023163"/>
    </source>
</evidence>
<dbReference type="PANTHER" id="PTHR30537:SF72">
    <property type="entry name" value="LYSR FAMILY TRANSCRIPTIONAL REGULATOR"/>
    <property type="match status" value="1"/>
</dbReference>
<gene>
    <name evidence="6" type="ORF">J2X19_000084</name>
</gene>
<feature type="domain" description="HTH lysR-type" evidence="5">
    <location>
        <begin position="1"/>
        <end position="59"/>
    </location>
</feature>
<dbReference type="CDD" id="cd08472">
    <property type="entry name" value="PBP2_CrgA_like_3"/>
    <property type="match status" value="1"/>
</dbReference>
<accession>A0ABU2C260</accession>
<dbReference type="InterPro" id="IPR058163">
    <property type="entry name" value="LysR-type_TF_proteobact-type"/>
</dbReference>
<dbReference type="InterPro" id="IPR036390">
    <property type="entry name" value="WH_DNA-bd_sf"/>
</dbReference>
<protein>
    <submittedName>
        <fullName evidence="6">DNA-binding transcriptional LysR family regulator</fullName>
    </submittedName>
</protein>
<dbReference type="Gene3D" id="1.10.10.10">
    <property type="entry name" value="Winged helix-like DNA-binding domain superfamily/Winged helix DNA-binding domain"/>
    <property type="match status" value="1"/>
</dbReference>
<dbReference type="InterPro" id="IPR005119">
    <property type="entry name" value="LysR_subst-bd"/>
</dbReference>
<keyword evidence="7" id="KW-1185">Reference proteome</keyword>
<dbReference type="SUPFAM" id="SSF53850">
    <property type="entry name" value="Periplasmic binding protein-like II"/>
    <property type="match status" value="1"/>
</dbReference>
<comment type="caution">
    <text evidence="6">The sequence shown here is derived from an EMBL/GenBank/DDBJ whole genome shotgun (WGS) entry which is preliminary data.</text>
</comment>
<evidence type="ECO:0000256" key="3">
    <source>
        <dbReference type="ARBA" id="ARBA00023125"/>
    </source>
</evidence>
<evidence type="ECO:0000313" key="7">
    <source>
        <dbReference type="Proteomes" id="UP001180487"/>
    </source>
</evidence>
<dbReference type="PANTHER" id="PTHR30537">
    <property type="entry name" value="HTH-TYPE TRANSCRIPTIONAL REGULATOR"/>
    <property type="match status" value="1"/>
</dbReference>
<keyword evidence="3 6" id="KW-0238">DNA-binding</keyword>
<dbReference type="GO" id="GO:0003677">
    <property type="term" value="F:DNA binding"/>
    <property type="evidence" value="ECO:0007669"/>
    <property type="project" value="UniProtKB-KW"/>
</dbReference>
<name>A0ABU2C260_9BURK</name>
<dbReference type="Pfam" id="PF03466">
    <property type="entry name" value="LysR_substrate"/>
    <property type="match status" value="1"/>
</dbReference>
<evidence type="ECO:0000313" key="6">
    <source>
        <dbReference type="EMBL" id="MDR7375426.1"/>
    </source>
</evidence>
<dbReference type="InterPro" id="IPR036388">
    <property type="entry name" value="WH-like_DNA-bd_sf"/>
</dbReference>
<evidence type="ECO:0000256" key="1">
    <source>
        <dbReference type="ARBA" id="ARBA00009437"/>
    </source>
</evidence>
<organism evidence="6 7">
    <name type="scientific">Rhodoferax ferrireducens</name>
    <dbReference type="NCBI Taxonomy" id="192843"/>
    <lineage>
        <taxon>Bacteria</taxon>
        <taxon>Pseudomonadati</taxon>
        <taxon>Pseudomonadota</taxon>
        <taxon>Betaproteobacteria</taxon>
        <taxon>Burkholderiales</taxon>
        <taxon>Comamonadaceae</taxon>
        <taxon>Rhodoferax</taxon>
    </lineage>
</organism>
<dbReference type="Pfam" id="PF00126">
    <property type="entry name" value="HTH_1"/>
    <property type="match status" value="1"/>
</dbReference>
<comment type="similarity">
    <text evidence="1">Belongs to the LysR transcriptional regulatory family.</text>
</comment>
<dbReference type="EMBL" id="JAVDXT010000001">
    <property type="protein sequence ID" value="MDR7375426.1"/>
    <property type="molecule type" value="Genomic_DNA"/>
</dbReference>
<keyword evidence="2" id="KW-0805">Transcription regulation</keyword>
<dbReference type="InterPro" id="IPR000847">
    <property type="entry name" value="LysR_HTH_N"/>
</dbReference>
<dbReference type="Gene3D" id="3.40.190.290">
    <property type="match status" value="1"/>
</dbReference>
<keyword evidence="4" id="KW-0804">Transcription</keyword>
<evidence type="ECO:0000259" key="5">
    <source>
        <dbReference type="PROSITE" id="PS50931"/>
    </source>
</evidence>